<keyword evidence="2" id="KW-0677">Repeat</keyword>
<comment type="caution">
    <text evidence="7">The sequence shown here is derived from an EMBL/GenBank/DDBJ whole genome shotgun (WGS) entry which is preliminary data.</text>
</comment>
<name>A0AAD1Y0B5_EUPCR</name>
<organism evidence="7 8">
    <name type="scientific">Euplotes crassus</name>
    <dbReference type="NCBI Taxonomy" id="5936"/>
    <lineage>
        <taxon>Eukaryota</taxon>
        <taxon>Sar</taxon>
        <taxon>Alveolata</taxon>
        <taxon>Ciliophora</taxon>
        <taxon>Intramacronucleata</taxon>
        <taxon>Spirotrichea</taxon>
        <taxon>Hypotrichia</taxon>
        <taxon>Euplotida</taxon>
        <taxon>Euplotidae</taxon>
        <taxon>Moneuplotes</taxon>
    </lineage>
</organism>
<dbReference type="GO" id="GO:0007166">
    <property type="term" value="P:cell surface receptor signaling pathway"/>
    <property type="evidence" value="ECO:0007669"/>
    <property type="project" value="TreeGrafter"/>
</dbReference>
<feature type="transmembrane region" description="Helical" evidence="5">
    <location>
        <begin position="493"/>
        <end position="513"/>
    </location>
</feature>
<feature type="transmembrane region" description="Helical" evidence="5">
    <location>
        <begin position="564"/>
        <end position="584"/>
    </location>
</feature>
<keyword evidence="1 6" id="KW-0732">Signal</keyword>
<evidence type="ECO:0000256" key="4">
    <source>
        <dbReference type="SAM" id="MobiDB-lite"/>
    </source>
</evidence>
<dbReference type="GO" id="GO:0005615">
    <property type="term" value="C:extracellular space"/>
    <property type="evidence" value="ECO:0007669"/>
    <property type="project" value="TreeGrafter"/>
</dbReference>
<gene>
    <name evidence="7" type="ORF">ECRASSUSDP1_LOCUS22809</name>
</gene>
<proteinExistence type="predicted"/>
<evidence type="ECO:0000313" key="8">
    <source>
        <dbReference type="Proteomes" id="UP001295684"/>
    </source>
</evidence>
<feature type="chain" id="PRO_5042155450" evidence="6">
    <location>
        <begin position="27"/>
        <end position="737"/>
    </location>
</feature>
<dbReference type="AlphaFoldDB" id="A0AAD1Y0B5"/>
<keyword evidence="5" id="KW-1133">Transmembrane helix</keyword>
<dbReference type="NCBIfam" id="TIGR02232">
    <property type="entry name" value="myxo_disulf_rpt"/>
    <property type="match status" value="5"/>
</dbReference>
<dbReference type="GO" id="GO:0004222">
    <property type="term" value="F:metalloendopeptidase activity"/>
    <property type="evidence" value="ECO:0007669"/>
    <property type="project" value="TreeGrafter"/>
</dbReference>
<feature type="transmembrane region" description="Helical" evidence="5">
    <location>
        <begin position="451"/>
        <end position="473"/>
    </location>
</feature>
<feature type="transmembrane region" description="Helical" evidence="5">
    <location>
        <begin position="390"/>
        <end position="407"/>
    </location>
</feature>
<accession>A0AAD1Y0B5</accession>
<evidence type="ECO:0000256" key="1">
    <source>
        <dbReference type="ARBA" id="ARBA00022729"/>
    </source>
</evidence>
<dbReference type="PANTHER" id="PTHR46130">
    <property type="entry name" value="LAMGL DOMAIN-CONTAINING PROTEIN"/>
    <property type="match status" value="1"/>
</dbReference>
<feature type="region of interest" description="Disordered" evidence="4">
    <location>
        <begin position="717"/>
        <end position="737"/>
    </location>
</feature>
<dbReference type="InterPro" id="IPR043543">
    <property type="entry name" value="PAPPA/PAPPA2"/>
</dbReference>
<dbReference type="EMBL" id="CAMPGE010023411">
    <property type="protein sequence ID" value="CAI2381355.1"/>
    <property type="molecule type" value="Genomic_DNA"/>
</dbReference>
<dbReference type="GO" id="GO:0006508">
    <property type="term" value="P:proteolysis"/>
    <property type="evidence" value="ECO:0007669"/>
    <property type="project" value="TreeGrafter"/>
</dbReference>
<keyword evidence="5" id="KW-0812">Transmembrane</keyword>
<dbReference type="Pfam" id="PF13948">
    <property type="entry name" value="DUF4215"/>
    <property type="match status" value="2"/>
</dbReference>
<evidence type="ECO:0000256" key="2">
    <source>
        <dbReference type="ARBA" id="ARBA00022737"/>
    </source>
</evidence>
<protein>
    <submittedName>
        <fullName evidence="7">Uncharacterized protein</fullName>
    </submittedName>
</protein>
<reference evidence="7" key="1">
    <citation type="submission" date="2023-07" db="EMBL/GenBank/DDBJ databases">
        <authorList>
            <consortium name="AG Swart"/>
            <person name="Singh M."/>
            <person name="Singh A."/>
            <person name="Seah K."/>
            <person name="Emmerich C."/>
        </authorList>
    </citation>
    <scope>NUCLEOTIDE SEQUENCE</scope>
    <source>
        <strain evidence="7">DP1</strain>
    </source>
</reference>
<keyword evidence="3" id="KW-1015">Disulfide bond</keyword>
<feature type="signal peptide" evidence="6">
    <location>
        <begin position="1"/>
        <end position="26"/>
    </location>
</feature>
<dbReference type="Proteomes" id="UP001295684">
    <property type="component" value="Unassembled WGS sequence"/>
</dbReference>
<feature type="transmembrane region" description="Helical" evidence="5">
    <location>
        <begin position="628"/>
        <end position="653"/>
    </location>
</feature>
<sequence length="737" mass="82268">MRTRLITTKSILLFGLCMIIINPCNLQNPNTMRRLVASCGDGSRDPEEECDDGGSASGDGCSFNCLVEIGFSCTGMNPDVCTLMCGNGVQDGVEECDDGDTNSGDGCSGCVVESGYECVGYPSTCNLICSNGSQDDSEQCDDGNIANGDGCDANCNTEPGYECSGFPSTCNLICGNGRQDSSEQCDDANNIDGDGCTPDCLIESDWHCSSTYPSVCSQEVCGNGKIESNETCDDGNTIDEDGCSKQCKTEQFYNCQGTPSICKIGVIEASESVQMVGSTMQSVLNAGVGIQLVIAVVLGQSLASMWILVNTIQLINYSAMMSLYFPKVIVTTYRHLGSMNFQSEVLSDIYMLHIDESKIENKSSWDYRFENQGVESTNILVNCSDTFCSVLLMVIFYLLIWLLSLCIETPSRSEKVEAAIYRSKEKNPTCCTRVKEHLKQRIRNISSSTTMLFNTFIRIIFEVFLDVCFASIYNIYDLQWQTYLDYYSNIVALFWLFIFAITLLSLPIIYFCTPSNRPKVHPRVKVLFEDFKPSSRFYMLDHVVFMLRRLLFVGTIIFGWNHGILQASILSVSSVGVLTWKIVVRPYKRAVVNFQEALFEASFTIISLIYLRFTKENDELSDSRSTHIFGIVCVILVFKMILINIIVTFSDYFSSAKESCSKRSVRDKLSHHPKITRYTCERQRAKHINQESHIRQENLSKISLKSRPNSKIILTKNLSSNPLQKMTRNNPSPGLNP</sequence>
<evidence type="ECO:0000256" key="3">
    <source>
        <dbReference type="ARBA" id="ARBA00023157"/>
    </source>
</evidence>
<feature type="transmembrane region" description="Helical" evidence="5">
    <location>
        <begin position="596"/>
        <end position="613"/>
    </location>
</feature>
<dbReference type="PANTHER" id="PTHR46130:SF3">
    <property type="entry name" value="CHROMOSOME UNDETERMINED SCAFFOLD_33, WHOLE GENOME SHOTGUN SEQUENCE"/>
    <property type="match status" value="1"/>
</dbReference>
<keyword evidence="8" id="KW-1185">Reference proteome</keyword>
<evidence type="ECO:0000256" key="5">
    <source>
        <dbReference type="SAM" id="Phobius"/>
    </source>
</evidence>
<keyword evidence="5" id="KW-0472">Membrane</keyword>
<evidence type="ECO:0000256" key="6">
    <source>
        <dbReference type="SAM" id="SignalP"/>
    </source>
</evidence>
<evidence type="ECO:0000313" key="7">
    <source>
        <dbReference type="EMBL" id="CAI2381355.1"/>
    </source>
</evidence>
<dbReference type="InterPro" id="IPR011936">
    <property type="entry name" value="Myxo_disulph_rpt"/>
</dbReference>